<dbReference type="InterPro" id="IPR014729">
    <property type="entry name" value="Rossmann-like_a/b/a_fold"/>
</dbReference>
<dbReference type="NCBIfam" id="NF011291">
    <property type="entry name" value="PRK14703.1"/>
    <property type="match status" value="1"/>
</dbReference>
<dbReference type="SUPFAM" id="SSF50715">
    <property type="entry name" value="Ribosomal protein L25-like"/>
    <property type="match status" value="1"/>
</dbReference>
<keyword evidence="6 8" id="KW-0030">Aminoacyl-tRNA synthetase</keyword>
<dbReference type="EMBL" id="BNAL01000036">
    <property type="protein sequence ID" value="GHG09611.1"/>
    <property type="molecule type" value="Genomic_DNA"/>
</dbReference>
<feature type="region of interest" description="Disordered" evidence="9">
    <location>
        <begin position="538"/>
        <end position="567"/>
    </location>
</feature>
<evidence type="ECO:0000256" key="7">
    <source>
        <dbReference type="NCBIfam" id="TIGR00440"/>
    </source>
</evidence>
<dbReference type="Pfam" id="PF20974">
    <property type="entry name" value="tRNA-synt_1c_C2"/>
    <property type="match status" value="1"/>
</dbReference>
<organism evidence="11 12">
    <name type="scientific">Deinococcus piscis</name>
    <dbReference type="NCBI Taxonomy" id="394230"/>
    <lineage>
        <taxon>Bacteria</taxon>
        <taxon>Thermotogati</taxon>
        <taxon>Deinococcota</taxon>
        <taxon>Deinococci</taxon>
        <taxon>Deinococcales</taxon>
        <taxon>Deinococcaceae</taxon>
        <taxon>Deinococcus</taxon>
    </lineage>
</organism>
<dbReference type="EC" id="6.1.1.18" evidence="7"/>
<dbReference type="Pfam" id="PF00749">
    <property type="entry name" value="tRNA-synt_1c"/>
    <property type="match status" value="1"/>
</dbReference>
<dbReference type="Pfam" id="PF02637">
    <property type="entry name" value="GatB_Yqey"/>
    <property type="match status" value="1"/>
</dbReference>
<dbReference type="Gene3D" id="1.10.10.410">
    <property type="match status" value="1"/>
</dbReference>
<dbReference type="PANTHER" id="PTHR43097:SF5">
    <property type="entry name" value="GLUTAMATE--TRNA LIGASE"/>
    <property type="match status" value="1"/>
</dbReference>
<evidence type="ECO:0000259" key="10">
    <source>
        <dbReference type="SMART" id="SM00845"/>
    </source>
</evidence>
<comment type="similarity">
    <text evidence="8">Belongs to the class-I aminoacyl-tRNA synthetase family.</text>
</comment>
<evidence type="ECO:0000313" key="11">
    <source>
        <dbReference type="EMBL" id="GHG09611.1"/>
    </source>
</evidence>
<dbReference type="InterPro" id="IPR004514">
    <property type="entry name" value="Gln-tRNA-synth"/>
</dbReference>
<evidence type="ECO:0000256" key="3">
    <source>
        <dbReference type="ARBA" id="ARBA00022741"/>
    </source>
</evidence>
<dbReference type="SUPFAM" id="SSF89095">
    <property type="entry name" value="GatB/YqeY motif"/>
    <property type="match status" value="1"/>
</dbReference>
<feature type="region of interest" description="Disordered" evidence="9">
    <location>
        <begin position="645"/>
        <end position="673"/>
    </location>
</feature>
<name>A0ABQ3K9D9_9DEIO</name>
<dbReference type="SUPFAM" id="SSF52374">
    <property type="entry name" value="Nucleotidylyl transferase"/>
    <property type="match status" value="1"/>
</dbReference>
<evidence type="ECO:0000256" key="9">
    <source>
        <dbReference type="SAM" id="MobiDB-lite"/>
    </source>
</evidence>
<dbReference type="GO" id="GO:0016874">
    <property type="term" value="F:ligase activity"/>
    <property type="evidence" value="ECO:0007669"/>
    <property type="project" value="UniProtKB-KW"/>
</dbReference>
<dbReference type="InterPro" id="IPR003789">
    <property type="entry name" value="Asn/Gln_tRNA_amidoTrase-B-like"/>
</dbReference>
<protein>
    <recommendedName>
        <fullName evidence="7">Glutamine--tRNA ligase</fullName>
        <ecNumber evidence="7">6.1.1.18</ecNumber>
    </recommendedName>
</protein>
<dbReference type="InterPro" id="IPR023168">
    <property type="entry name" value="GatB_Yqey_C_2"/>
</dbReference>
<dbReference type="InterPro" id="IPR018027">
    <property type="entry name" value="Asn/Gln_amidotransferase"/>
</dbReference>
<dbReference type="InterPro" id="IPR020056">
    <property type="entry name" value="Rbsml_bL25/Gln-tRNA_synth_N"/>
</dbReference>
<dbReference type="Pfam" id="PF03950">
    <property type="entry name" value="tRNA-synt_1c_C"/>
    <property type="match status" value="1"/>
</dbReference>
<keyword evidence="2 8" id="KW-0436">Ligase</keyword>
<keyword evidence="5 8" id="KW-0648">Protein biosynthesis</keyword>
<dbReference type="SMART" id="SM00845">
    <property type="entry name" value="GatB_Yqey"/>
    <property type="match status" value="1"/>
</dbReference>
<evidence type="ECO:0000256" key="1">
    <source>
        <dbReference type="ARBA" id="ARBA00022490"/>
    </source>
</evidence>
<dbReference type="InterPro" id="IPR000924">
    <property type="entry name" value="Glu/Gln-tRNA-synth"/>
</dbReference>
<keyword evidence="12" id="KW-1185">Reference proteome</keyword>
<feature type="domain" description="Asn/Gln amidotransferase" evidence="10">
    <location>
        <begin position="705"/>
        <end position="846"/>
    </location>
</feature>
<dbReference type="InterPro" id="IPR020058">
    <property type="entry name" value="Glu/Gln-tRNA-synth_Ib_cat-dom"/>
</dbReference>
<keyword evidence="4 8" id="KW-0067">ATP-binding</keyword>
<evidence type="ECO:0000256" key="4">
    <source>
        <dbReference type="ARBA" id="ARBA00022840"/>
    </source>
</evidence>
<dbReference type="Proteomes" id="UP000632154">
    <property type="component" value="Unassembled WGS sequence"/>
</dbReference>
<dbReference type="InterPro" id="IPR020059">
    <property type="entry name" value="Glu/Gln-tRNA-synth_Ib_codon-bd"/>
</dbReference>
<feature type="compositionally biased region" description="Low complexity" evidence="9">
    <location>
        <begin position="658"/>
        <end position="668"/>
    </location>
</feature>
<dbReference type="PANTHER" id="PTHR43097">
    <property type="entry name" value="GLUTAMINE-TRNA LIGASE"/>
    <property type="match status" value="1"/>
</dbReference>
<evidence type="ECO:0000256" key="2">
    <source>
        <dbReference type="ARBA" id="ARBA00022598"/>
    </source>
</evidence>
<dbReference type="InterPro" id="IPR049437">
    <property type="entry name" value="tRNA-synt_1c_C2"/>
</dbReference>
<evidence type="ECO:0000256" key="8">
    <source>
        <dbReference type="RuleBase" id="RU363037"/>
    </source>
</evidence>
<dbReference type="Gene3D" id="3.40.50.620">
    <property type="entry name" value="HUPs"/>
    <property type="match status" value="1"/>
</dbReference>
<dbReference type="NCBIfam" id="TIGR00440">
    <property type="entry name" value="glnS"/>
    <property type="match status" value="1"/>
</dbReference>
<gene>
    <name evidence="11" type="primary">glnS</name>
    <name evidence="11" type="ORF">GCM10017783_22660</name>
</gene>
<comment type="caution">
    <text evidence="11">The sequence shown here is derived from an EMBL/GenBank/DDBJ whole genome shotgun (WGS) entry which is preliminary data.</text>
</comment>
<dbReference type="Gene3D" id="2.40.240.10">
    <property type="entry name" value="Ribosomal Protein L25, Chain P"/>
    <property type="match status" value="2"/>
</dbReference>
<keyword evidence="3 8" id="KW-0547">Nucleotide-binding</keyword>
<proteinExistence type="inferred from homology"/>
<reference evidence="12" key="1">
    <citation type="journal article" date="2019" name="Int. J. Syst. Evol. Microbiol.">
        <title>The Global Catalogue of Microorganisms (GCM) 10K type strain sequencing project: providing services to taxonomists for standard genome sequencing and annotation.</title>
        <authorList>
            <consortium name="The Broad Institute Genomics Platform"/>
            <consortium name="The Broad Institute Genome Sequencing Center for Infectious Disease"/>
            <person name="Wu L."/>
            <person name="Ma J."/>
        </authorList>
    </citation>
    <scope>NUCLEOTIDE SEQUENCE [LARGE SCALE GENOMIC DNA]</scope>
    <source>
        <strain evidence="12">CGMCC 1.18439</strain>
    </source>
</reference>
<sequence length="848" mass="93634">MRWSCAQHKRKLLERPTETAQVATCTRLVALRLAYPGQMTGPDSVPTAAADAPRVAPNFITEIIERDLESGKYPQVVTRFPPEPSGYAHLGHVFASFLDFQTAVQYGGRYHLRMDDTNPELATQEYVDAIADDLRWLGWDWGEHFYYASDNFERYYEYAEQLIRQGDAYVDSVSGDEMAALRGTPDQPGTPSPYRERTPEENLDLFRRMRAGEFGNGEHVLRAKIDLSSPNMKLRDPALYRILHVSHYRAGDWCIYPMYDFQHPLQDALEGVTHSMCSLEFVDNRAIYDWLMERLGFEPRPHQYEFGRRGLEYTITSKRKLRRLIEEGLVSGWDDPRMPTLRAQRRLGVTPEAVRAFAAQIGVNRTNRTVDLAVYENAVRGDLNTRAPRVMAVLEPLKVELTNLTEPQELTLPYWPHDVVALSPDGLLSLPGGERVPADQAVRGVPLTREVYIEQSDFALSPPKGFKRLTQGGMVRLRGAGIIRADEVELDDAGQPVLIRASIQPEEVGAAGVIHWVSAGQSVPAEFRLYDRLFRVPNPEGENPQDASSPLETPEFDPEGMSHEGDAPVSSDFVRFLNPDSLRVLHGFVEPSVLDDPQDTRYQFERQGYFWRDPVDSREEGLVFGRIITLRDSWAKSLPRAEKVSGAGRPAVADANGKKATAQAPAEAKAPDFTPQEQAEMERLRGLGVGEEDAIALARDPQLGEFFAQGGAGAHAAQVAAWVVNDLSGVLRSGTNRLSAADLPALAELLAQGSISSRIAKDVLARSAQSGEAPAAAVEREGLKVMSDAGELRRIVDEVLAAHPAEAEAFRGGKRALQGFFMGQVMKATGGQADAGAVGSLLKEVAGG</sequence>
<dbReference type="InterPro" id="IPR050132">
    <property type="entry name" value="Gln/Glu-tRNA_Ligase"/>
</dbReference>
<accession>A0ABQ3K9D9</accession>
<keyword evidence="1" id="KW-0963">Cytoplasm</keyword>
<evidence type="ECO:0000313" key="12">
    <source>
        <dbReference type="Proteomes" id="UP000632154"/>
    </source>
</evidence>
<dbReference type="PRINTS" id="PR00987">
    <property type="entry name" value="TRNASYNTHGLU"/>
</dbReference>
<dbReference type="InterPro" id="IPR011035">
    <property type="entry name" value="Ribosomal_bL25/Gln-tRNA_synth"/>
</dbReference>
<evidence type="ECO:0000256" key="6">
    <source>
        <dbReference type="ARBA" id="ARBA00023146"/>
    </source>
</evidence>
<evidence type="ECO:0000256" key="5">
    <source>
        <dbReference type="ARBA" id="ARBA00022917"/>
    </source>
</evidence>